<comment type="caution">
    <text evidence="1">The sequence shown here is derived from an EMBL/GenBank/DDBJ whole genome shotgun (WGS) entry which is preliminary data.</text>
</comment>
<name>A0A562T8B4_9HYPH</name>
<dbReference type="RefSeq" id="WP_145341970.1">
    <property type="nucleotide sequence ID" value="NZ_SMLY01000075.1"/>
</dbReference>
<dbReference type="Proteomes" id="UP000320593">
    <property type="component" value="Unassembled WGS sequence"/>
</dbReference>
<organism evidence="1 2">
    <name type="scientific">Roseibium hamelinense</name>
    <dbReference type="NCBI Taxonomy" id="150831"/>
    <lineage>
        <taxon>Bacteria</taxon>
        <taxon>Pseudomonadati</taxon>
        <taxon>Pseudomonadota</taxon>
        <taxon>Alphaproteobacteria</taxon>
        <taxon>Hyphomicrobiales</taxon>
        <taxon>Stappiaceae</taxon>
        <taxon>Roseibium</taxon>
    </lineage>
</organism>
<protein>
    <submittedName>
        <fullName evidence="1">Uncharacterized protein</fullName>
    </submittedName>
</protein>
<accession>A0A562T8B4</accession>
<keyword evidence="2" id="KW-1185">Reference proteome</keyword>
<proteinExistence type="predicted"/>
<dbReference type="EMBL" id="VLLF01000003">
    <property type="protein sequence ID" value="TWI89384.1"/>
    <property type="molecule type" value="Genomic_DNA"/>
</dbReference>
<evidence type="ECO:0000313" key="1">
    <source>
        <dbReference type="EMBL" id="TWI89384.1"/>
    </source>
</evidence>
<evidence type="ECO:0000313" key="2">
    <source>
        <dbReference type="Proteomes" id="UP000320593"/>
    </source>
</evidence>
<gene>
    <name evidence="1" type="ORF">JM93_01587</name>
</gene>
<dbReference type="OrthoDB" id="7596070at2"/>
<dbReference type="AlphaFoldDB" id="A0A562T8B4"/>
<reference evidence="1 2" key="1">
    <citation type="submission" date="2019-07" db="EMBL/GenBank/DDBJ databases">
        <title>Genomic Encyclopedia of Archaeal and Bacterial Type Strains, Phase II (KMG-II): from individual species to whole genera.</title>
        <authorList>
            <person name="Goeker M."/>
        </authorList>
    </citation>
    <scope>NUCLEOTIDE SEQUENCE [LARGE SCALE GENOMIC DNA]</scope>
    <source>
        <strain evidence="1 2">ATCC BAA-252</strain>
    </source>
</reference>
<sequence length="169" mass="18804">MPFVQIDNQSHSWAEFKADWAAQCDRFAEDIDDYATATLPVLEKLVINPEPKAGVFSLKSDSQFLNVCQVNTAAIPGYDGPVLRVRNLTVAPLHDFGDISDNDYGQVLIKTLVGVMEISDEGDLKADHVKFHLRSPIERSFFQALGVGLDNADVYKDVRMAGAWLYITK</sequence>